<comment type="caution">
    <text evidence="6">The sequence shown here is derived from an EMBL/GenBank/DDBJ whole genome shotgun (WGS) entry which is preliminary data.</text>
</comment>
<dbReference type="EMBL" id="JAAARO010000010">
    <property type="protein sequence ID" value="KAF5741586.1"/>
    <property type="molecule type" value="Genomic_DNA"/>
</dbReference>
<sequence length="234" mass="26672">MNSINKNMKLLPSDQNLKEKMEKQAELREVVLLGTWASSYCKRVELALKVKGIGFEYLEQDLTNKSELLLTSNPVHKKVPVLLHNGKSIAESLVILEYIDECWKNSGPRLLPEDPYLKARARSWADFHDQKQEKAIEDFNGLLTVFEKGIKEDFPSHSPFLGGQNLGFLDIVVGTHVCNFKAFEEAVVVVVDPNKYPHFVSWIYALKDHPLMKETLPPHEKLVAAIRAKFFQSP</sequence>
<evidence type="ECO:0000313" key="6">
    <source>
        <dbReference type="EMBL" id="KAF5741586.1"/>
    </source>
</evidence>
<organism evidence="6 7">
    <name type="scientific">Tripterygium wilfordii</name>
    <name type="common">Thunder God vine</name>
    <dbReference type="NCBI Taxonomy" id="458696"/>
    <lineage>
        <taxon>Eukaryota</taxon>
        <taxon>Viridiplantae</taxon>
        <taxon>Streptophyta</taxon>
        <taxon>Embryophyta</taxon>
        <taxon>Tracheophyta</taxon>
        <taxon>Spermatophyta</taxon>
        <taxon>Magnoliopsida</taxon>
        <taxon>eudicotyledons</taxon>
        <taxon>Gunneridae</taxon>
        <taxon>Pentapetalae</taxon>
        <taxon>rosids</taxon>
        <taxon>fabids</taxon>
        <taxon>Celastrales</taxon>
        <taxon>Celastraceae</taxon>
        <taxon>Tripterygium</taxon>
    </lineage>
</organism>
<dbReference type="InterPro" id="IPR045073">
    <property type="entry name" value="Omega/Tau-like"/>
</dbReference>
<dbReference type="PROSITE" id="PS50405">
    <property type="entry name" value="GST_CTER"/>
    <property type="match status" value="1"/>
</dbReference>
<dbReference type="AlphaFoldDB" id="A0A7J7D692"/>
<dbReference type="InterPro" id="IPR045074">
    <property type="entry name" value="GST_C_Tau"/>
</dbReference>
<dbReference type="PANTHER" id="PTHR11260:SF622">
    <property type="entry name" value="GLUTATHIONE S-TRANSFERASE"/>
    <property type="match status" value="1"/>
</dbReference>
<comment type="similarity">
    <text evidence="3">Belongs to the GST superfamily.</text>
</comment>
<dbReference type="GO" id="GO:0005829">
    <property type="term" value="C:cytosol"/>
    <property type="evidence" value="ECO:0007669"/>
    <property type="project" value="UniProtKB-SubCell"/>
</dbReference>
<accession>A0A7J7D692</accession>
<dbReference type="InterPro" id="IPR040079">
    <property type="entry name" value="Glutathione_S-Trfase"/>
</dbReference>
<proteinExistence type="inferred from homology"/>
<dbReference type="PROSITE" id="PS51354">
    <property type="entry name" value="GLUTAREDOXIN_2"/>
    <property type="match status" value="1"/>
</dbReference>
<dbReference type="Gene3D" id="1.20.1050.10">
    <property type="match status" value="1"/>
</dbReference>
<dbReference type="Pfam" id="PF02798">
    <property type="entry name" value="GST_N"/>
    <property type="match status" value="1"/>
</dbReference>
<comment type="catalytic activity">
    <reaction evidence="2 3">
        <text>RX + glutathione = an S-substituted glutathione + a halide anion + H(+)</text>
        <dbReference type="Rhea" id="RHEA:16437"/>
        <dbReference type="ChEBI" id="CHEBI:15378"/>
        <dbReference type="ChEBI" id="CHEBI:16042"/>
        <dbReference type="ChEBI" id="CHEBI:17792"/>
        <dbReference type="ChEBI" id="CHEBI:57925"/>
        <dbReference type="ChEBI" id="CHEBI:90779"/>
        <dbReference type="EC" id="2.5.1.18"/>
    </reaction>
</comment>
<dbReference type="GO" id="GO:0004364">
    <property type="term" value="F:glutathione transferase activity"/>
    <property type="evidence" value="ECO:0007669"/>
    <property type="project" value="UniProtKB-UniRule"/>
</dbReference>
<dbReference type="SFLD" id="SFLDS00019">
    <property type="entry name" value="Glutathione_Transferase_(cytos"/>
    <property type="match status" value="1"/>
</dbReference>
<evidence type="ECO:0000259" key="5">
    <source>
        <dbReference type="PROSITE" id="PS50405"/>
    </source>
</evidence>
<dbReference type="Gene3D" id="3.40.30.10">
    <property type="entry name" value="Glutaredoxin"/>
    <property type="match status" value="1"/>
</dbReference>
<evidence type="ECO:0000259" key="4">
    <source>
        <dbReference type="PROSITE" id="PS50404"/>
    </source>
</evidence>
<dbReference type="InterPro" id="IPR004045">
    <property type="entry name" value="Glutathione_S-Trfase_N"/>
</dbReference>
<evidence type="ECO:0000313" key="7">
    <source>
        <dbReference type="Proteomes" id="UP000593562"/>
    </source>
</evidence>
<dbReference type="InterPro" id="IPR010987">
    <property type="entry name" value="Glutathione-S-Trfase_C-like"/>
</dbReference>
<feature type="domain" description="GST N-terminal" evidence="4">
    <location>
        <begin position="28"/>
        <end position="107"/>
    </location>
</feature>
<dbReference type="PANTHER" id="PTHR11260">
    <property type="entry name" value="GLUTATHIONE S-TRANSFERASE, GST, SUPERFAMILY, GST DOMAIN CONTAINING"/>
    <property type="match status" value="1"/>
</dbReference>
<protein>
    <recommendedName>
        <fullName evidence="3">Glutathione S-transferase</fullName>
        <ecNumber evidence="3">2.5.1.18</ecNumber>
    </recommendedName>
</protein>
<dbReference type="EC" id="2.5.1.18" evidence="3"/>
<keyword evidence="1 3" id="KW-0808">Transferase</keyword>
<keyword evidence="7" id="KW-1185">Reference proteome</keyword>
<dbReference type="InterPro" id="IPR036249">
    <property type="entry name" value="Thioredoxin-like_sf"/>
</dbReference>
<dbReference type="InterPro" id="IPR036282">
    <property type="entry name" value="Glutathione-S-Trfase_C_sf"/>
</dbReference>
<keyword evidence="3" id="KW-0963">Cytoplasm</keyword>
<dbReference type="FunFam" id="3.40.30.10:FF:000014">
    <property type="entry name" value="Tau class glutathione S-transferase"/>
    <property type="match status" value="1"/>
</dbReference>
<name>A0A7J7D692_TRIWF</name>
<dbReference type="CDD" id="cd03058">
    <property type="entry name" value="GST_N_Tau"/>
    <property type="match status" value="1"/>
</dbReference>
<dbReference type="SFLD" id="SFLDG00358">
    <property type="entry name" value="Main_(cytGST)"/>
    <property type="match status" value="1"/>
</dbReference>
<dbReference type="SFLD" id="SFLDG01152">
    <property type="entry name" value="Main.3:_Omega-_and_Tau-like"/>
    <property type="match status" value="1"/>
</dbReference>
<gene>
    <name evidence="6" type="ORF">HS088_TW10G00589</name>
</gene>
<dbReference type="SUPFAM" id="SSF47616">
    <property type="entry name" value="GST C-terminal domain-like"/>
    <property type="match status" value="1"/>
</dbReference>
<evidence type="ECO:0000256" key="3">
    <source>
        <dbReference type="RuleBase" id="RU369102"/>
    </source>
</evidence>
<reference evidence="6 7" key="1">
    <citation type="journal article" date="2020" name="Nat. Commun.">
        <title>Genome of Tripterygium wilfordii and identification of cytochrome P450 involved in triptolide biosynthesis.</title>
        <authorList>
            <person name="Tu L."/>
            <person name="Su P."/>
            <person name="Zhang Z."/>
            <person name="Gao L."/>
            <person name="Wang J."/>
            <person name="Hu T."/>
            <person name="Zhou J."/>
            <person name="Zhang Y."/>
            <person name="Zhao Y."/>
            <person name="Liu Y."/>
            <person name="Song Y."/>
            <person name="Tong Y."/>
            <person name="Lu Y."/>
            <person name="Yang J."/>
            <person name="Xu C."/>
            <person name="Jia M."/>
            <person name="Peters R.J."/>
            <person name="Huang L."/>
            <person name="Gao W."/>
        </authorList>
    </citation>
    <scope>NUCLEOTIDE SEQUENCE [LARGE SCALE GENOMIC DNA]</scope>
    <source>
        <strain evidence="7">cv. XIE 37</strain>
        <tissue evidence="6">Leaf</tissue>
    </source>
</reference>
<evidence type="ECO:0000256" key="1">
    <source>
        <dbReference type="ARBA" id="ARBA00022679"/>
    </source>
</evidence>
<dbReference type="FunCoup" id="A0A7J7D692">
    <property type="interactions" value="141"/>
</dbReference>
<dbReference type="PROSITE" id="PS50404">
    <property type="entry name" value="GST_NTER"/>
    <property type="match status" value="1"/>
</dbReference>
<dbReference type="InParanoid" id="A0A7J7D692"/>
<dbReference type="CDD" id="cd03185">
    <property type="entry name" value="GST_C_Tau"/>
    <property type="match status" value="1"/>
</dbReference>
<comment type="subcellular location">
    <subcellularLocation>
        <location evidence="3">Cytoplasm</location>
        <location evidence="3">Cytosol</location>
    </subcellularLocation>
</comment>
<dbReference type="Proteomes" id="UP000593562">
    <property type="component" value="Unassembled WGS sequence"/>
</dbReference>
<feature type="domain" description="GST C-terminal" evidence="5">
    <location>
        <begin position="85"/>
        <end position="230"/>
    </location>
</feature>
<dbReference type="GO" id="GO:0006749">
    <property type="term" value="P:glutathione metabolic process"/>
    <property type="evidence" value="ECO:0007669"/>
    <property type="project" value="InterPro"/>
</dbReference>
<dbReference type="SUPFAM" id="SSF52833">
    <property type="entry name" value="Thioredoxin-like"/>
    <property type="match status" value="1"/>
</dbReference>
<comment type="function">
    <text evidence="3">Is involved in the conjugation of reduced glutathione to a wide number of exogenous and endogenous hydrophobic electrophiles.</text>
</comment>
<evidence type="ECO:0000256" key="2">
    <source>
        <dbReference type="ARBA" id="ARBA00047960"/>
    </source>
</evidence>